<dbReference type="InterPro" id="IPR057326">
    <property type="entry name" value="KR_dom"/>
</dbReference>
<dbReference type="PRINTS" id="PR00081">
    <property type="entry name" value="GDHRDH"/>
</dbReference>
<dbReference type="InterPro" id="IPR036291">
    <property type="entry name" value="NAD(P)-bd_dom_sf"/>
</dbReference>
<comment type="similarity">
    <text evidence="1">Belongs to the short-chain dehydrogenases/reductases (SDR) family.</text>
</comment>
<dbReference type="SUPFAM" id="SSF51735">
    <property type="entry name" value="NAD(P)-binding Rossmann-fold domains"/>
    <property type="match status" value="1"/>
</dbReference>
<dbReference type="Proteomes" id="UP001208041">
    <property type="component" value="Unassembled WGS sequence"/>
</dbReference>
<dbReference type="EMBL" id="JAOYFC010000001">
    <property type="protein sequence ID" value="MCV6823102.1"/>
    <property type="molecule type" value="Genomic_DNA"/>
</dbReference>
<evidence type="ECO:0000256" key="1">
    <source>
        <dbReference type="ARBA" id="ARBA00006484"/>
    </source>
</evidence>
<evidence type="ECO:0000256" key="2">
    <source>
        <dbReference type="ARBA" id="ARBA00023002"/>
    </source>
</evidence>
<sequence length="241" mass="26100">MFSGKTYWIVGASEGLGRALAKSLSNEGAKLVVSARSEERLKSLADKLPNARCVVMDVCDKSSVEVASQQVGEIDGLIYCAGAYDPIGALDWQNDKVLRMADVNFQGALRVLGEVMPSFSARKSGHIVLIGSLAGFSGLPQAVGYGASKSALMHLAENIKADVARTDIQVQVVNPGFIKTRLTDKNDFDMPSIMEPDQAATAVVNAMKSGRFSTSFPRPFSWIFKLSRFVPLSLFHRIVVR</sequence>
<proteinExistence type="inferred from homology"/>
<accession>A0AAE3IVU3</accession>
<evidence type="ECO:0000259" key="3">
    <source>
        <dbReference type="SMART" id="SM00822"/>
    </source>
</evidence>
<dbReference type="PANTHER" id="PTHR44196">
    <property type="entry name" value="DEHYDROGENASE/REDUCTASE SDR FAMILY MEMBER 7B"/>
    <property type="match status" value="1"/>
</dbReference>
<reference evidence="4" key="1">
    <citation type="submission" date="2022-10" db="EMBL/GenBank/DDBJ databases">
        <authorList>
            <person name="Yue Y."/>
        </authorList>
    </citation>
    <scope>NUCLEOTIDE SEQUENCE</scope>
    <source>
        <strain evidence="4">Z654</strain>
    </source>
</reference>
<dbReference type="InterPro" id="IPR002347">
    <property type="entry name" value="SDR_fam"/>
</dbReference>
<evidence type="ECO:0000313" key="4">
    <source>
        <dbReference type="EMBL" id="MCV6823102.1"/>
    </source>
</evidence>
<dbReference type="SMART" id="SM00822">
    <property type="entry name" value="PKS_KR"/>
    <property type="match status" value="1"/>
</dbReference>
<dbReference type="AlphaFoldDB" id="A0AAE3IVU3"/>
<organism evidence="4 5">
    <name type="scientific">Halocynthiibacter halioticoli</name>
    <dbReference type="NCBI Taxonomy" id="2986804"/>
    <lineage>
        <taxon>Bacteria</taxon>
        <taxon>Pseudomonadati</taxon>
        <taxon>Pseudomonadota</taxon>
        <taxon>Alphaproteobacteria</taxon>
        <taxon>Rhodobacterales</taxon>
        <taxon>Paracoccaceae</taxon>
        <taxon>Halocynthiibacter</taxon>
    </lineage>
</organism>
<dbReference type="GO" id="GO:0016491">
    <property type="term" value="F:oxidoreductase activity"/>
    <property type="evidence" value="ECO:0007669"/>
    <property type="project" value="UniProtKB-KW"/>
</dbReference>
<keyword evidence="5" id="KW-1185">Reference proteome</keyword>
<dbReference type="Pfam" id="PF00106">
    <property type="entry name" value="adh_short"/>
    <property type="match status" value="1"/>
</dbReference>
<dbReference type="Gene3D" id="3.40.50.720">
    <property type="entry name" value="NAD(P)-binding Rossmann-like Domain"/>
    <property type="match status" value="1"/>
</dbReference>
<name>A0AAE3IVU3_9RHOB</name>
<dbReference type="RefSeq" id="WP_263951931.1">
    <property type="nucleotide sequence ID" value="NZ_JAOYFC010000001.1"/>
</dbReference>
<keyword evidence="2" id="KW-0560">Oxidoreductase</keyword>
<evidence type="ECO:0000313" key="5">
    <source>
        <dbReference type="Proteomes" id="UP001208041"/>
    </source>
</evidence>
<feature type="domain" description="Ketoreductase" evidence="3">
    <location>
        <begin position="5"/>
        <end position="181"/>
    </location>
</feature>
<comment type="caution">
    <text evidence="4">The sequence shown here is derived from an EMBL/GenBank/DDBJ whole genome shotgun (WGS) entry which is preliminary data.</text>
</comment>
<protein>
    <submittedName>
        <fullName evidence="4">SDR family NAD(P)-dependent oxidoreductase</fullName>
    </submittedName>
</protein>
<gene>
    <name evidence="4" type="ORF">OH136_00920</name>
</gene>
<dbReference type="PANTHER" id="PTHR44196:SF1">
    <property type="entry name" value="DEHYDROGENASE_REDUCTASE SDR FAMILY MEMBER 7B"/>
    <property type="match status" value="1"/>
</dbReference>
<dbReference type="GO" id="GO:0016020">
    <property type="term" value="C:membrane"/>
    <property type="evidence" value="ECO:0007669"/>
    <property type="project" value="TreeGrafter"/>
</dbReference>